<dbReference type="SMART" id="SM00278">
    <property type="entry name" value="HhH1"/>
    <property type="match status" value="2"/>
</dbReference>
<dbReference type="Pfam" id="PF12836">
    <property type="entry name" value="HHH_3"/>
    <property type="match status" value="1"/>
</dbReference>
<name>A0A6I6DID0_9FIRM</name>
<dbReference type="PANTHER" id="PTHR21180:SF32">
    <property type="entry name" value="ENDONUCLEASE_EXONUCLEASE_PHOSPHATASE FAMILY DOMAIN-CONTAINING PROTEIN 1"/>
    <property type="match status" value="1"/>
</dbReference>
<dbReference type="InterPro" id="IPR004509">
    <property type="entry name" value="Competence_ComEA_HhH"/>
</dbReference>
<evidence type="ECO:0000259" key="2">
    <source>
        <dbReference type="SMART" id="SM00278"/>
    </source>
</evidence>
<keyword evidence="1" id="KW-0472">Membrane</keyword>
<sequence>MELHKKQYILAGGILVLLIVFFAGFKYGDISNSSNKDELDLNELVIEQEQPSEKIEEDIYIEVYVTGEVQNKGVYKLKEHSRIYEAVELAVPLESANVDHINMAGFLSDGETIIVPSKNSDEEIIDAFSPGFNIGTSKININRATANELESLTGIGPALANRIIDHRTSSGNFSSIEEIKNVSGIGDAIFNNIKNDITVR</sequence>
<dbReference type="Gene3D" id="1.10.150.320">
    <property type="entry name" value="Photosystem II 12 kDa extrinsic protein"/>
    <property type="match status" value="1"/>
</dbReference>
<dbReference type="GO" id="GO:0006281">
    <property type="term" value="P:DNA repair"/>
    <property type="evidence" value="ECO:0007669"/>
    <property type="project" value="InterPro"/>
</dbReference>
<dbReference type="GO" id="GO:0015628">
    <property type="term" value="P:protein secretion by the type II secretion system"/>
    <property type="evidence" value="ECO:0007669"/>
    <property type="project" value="TreeGrafter"/>
</dbReference>
<keyword evidence="4" id="KW-1185">Reference proteome</keyword>
<dbReference type="SUPFAM" id="SSF47781">
    <property type="entry name" value="RuvA domain 2-like"/>
    <property type="match status" value="1"/>
</dbReference>
<evidence type="ECO:0000313" key="4">
    <source>
        <dbReference type="Proteomes" id="UP000426444"/>
    </source>
</evidence>
<feature type="domain" description="Helix-hairpin-helix DNA-binding motif class 1" evidence="2">
    <location>
        <begin position="147"/>
        <end position="166"/>
    </location>
</feature>
<organism evidence="3 4">
    <name type="scientific">Candidatus Syntrophocurvum alkaliphilum</name>
    <dbReference type="NCBI Taxonomy" id="2293317"/>
    <lineage>
        <taxon>Bacteria</taxon>
        <taxon>Bacillati</taxon>
        <taxon>Bacillota</taxon>
        <taxon>Clostridia</taxon>
        <taxon>Eubacteriales</taxon>
        <taxon>Syntrophomonadaceae</taxon>
        <taxon>Candidatus Syntrophocurvum</taxon>
    </lineage>
</organism>
<dbReference type="InterPro" id="IPR010994">
    <property type="entry name" value="RuvA_2-like"/>
</dbReference>
<feature type="domain" description="Helix-hairpin-helix DNA-binding motif class 1" evidence="2">
    <location>
        <begin position="177"/>
        <end position="196"/>
    </location>
</feature>
<dbReference type="PANTHER" id="PTHR21180">
    <property type="entry name" value="ENDONUCLEASE/EXONUCLEASE/PHOSPHATASE FAMILY DOMAIN-CONTAINING PROTEIN 1"/>
    <property type="match status" value="1"/>
</dbReference>
<evidence type="ECO:0000256" key="1">
    <source>
        <dbReference type="SAM" id="Phobius"/>
    </source>
</evidence>
<keyword evidence="1" id="KW-0812">Transmembrane</keyword>
<protein>
    <submittedName>
        <fullName evidence="3">Late competence protein ComEA, DNA receptor</fullName>
    </submittedName>
</protein>
<proteinExistence type="predicted"/>
<dbReference type="NCBIfam" id="TIGR00426">
    <property type="entry name" value="competence protein ComEA helix-hairpin-helix repeat region"/>
    <property type="match status" value="1"/>
</dbReference>
<dbReference type="InterPro" id="IPR051675">
    <property type="entry name" value="Endo/Exo/Phosphatase_dom_1"/>
</dbReference>
<dbReference type="RefSeq" id="WP_156203853.1">
    <property type="nucleotide sequence ID" value="NZ_CP046457.1"/>
</dbReference>
<keyword evidence="1" id="KW-1133">Transmembrane helix</keyword>
<dbReference type="Proteomes" id="UP000426444">
    <property type="component" value="Chromosome"/>
</dbReference>
<dbReference type="GO" id="GO:0015627">
    <property type="term" value="C:type II protein secretion system complex"/>
    <property type="evidence" value="ECO:0007669"/>
    <property type="project" value="TreeGrafter"/>
</dbReference>
<evidence type="ECO:0000313" key="3">
    <source>
        <dbReference type="EMBL" id="QGU00021.1"/>
    </source>
</evidence>
<accession>A0A6I6DID0</accession>
<gene>
    <name evidence="3" type="ORF">SYNTR_1427</name>
</gene>
<keyword evidence="3" id="KW-0675">Receptor</keyword>
<feature type="transmembrane region" description="Helical" evidence="1">
    <location>
        <begin position="7"/>
        <end position="25"/>
    </location>
</feature>
<dbReference type="KEGG" id="salq:SYNTR_1427"/>
<dbReference type="EMBL" id="CP046457">
    <property type="protein sequence ID" value="QGU00021.1"/>
    <property type="molecule type" value="Genomic_DNA"/>
</dbReference>
<dbReference type="OrthoDB" id="9790239at2"/>
<dbReference type="AlphaFoldDB" id="A0A6I6DID0"/>
<reference evidence="4" key="1">
    <citation type="journal article" date="2019" name="Microbiology">
        <title>Complete Genome Sequence of an Uncultured Bacterium of the Candidate Phylum Bipolaricaulota.</title>
        <authorList>
            <person name="Kadnikov V.V."/>
            <person name="Mardanov A.V."/>
            <person name="Beletsky A.V."/>
            <person name="Frank Y.A."/>
            <person name="Karnachuk O.V."/>
            <person name="Ravin N.V."/>
        </authorList>
    </citation>
    <scope>NUCLEOTIDE SEQUENCE [LARGE SCALE GENOMIC DNA]</scope>
</reference>
<dbReference type="InterPro" id="IPR003583">
    <property type="entry name" value="Hlx-hairpin-Hlx_DNA-bd_motif"/>
</dbReference>
<dbReference type="GO" id="GO:0003677">
    <property type="term" value="F:DNA binding"/>
    <property type="evidence" value="ECO:0007669"/>
    <property type="project" value="InterPro"/>
</dbReference>